<gene>
    <name evidence="3" type="ORF">K6K41_22960</name>
</gene>
<evidence type="ECO:0000259" key="2">
    <source>
        <dbReference type="Pfam" id="PF05065"/>
    </source>
</evidence>
<reference evidence="3" key="1">
    <citation type="submission" date="2021-08" db="EMBL/GenBank/DDBJ databases">
        <authorList>
            <person name="Zhang H."/>
            <person name="Xu M."/>
            <person name="Yu Z."/>
            <person name="Yang L."/>
            <person name="Cai Y."/>
        </authorList>
    </citation>
    <scope>NUCLEOTIDE SEQUENCE</scope>
    <source>
        <strain evidence="3">CHL1</strain>
    </source>
</reference>
<comment type="subcellular location">
    <subcellularLocation>
        <location evidence="1">Virion</location>
    </subcellularLocation>
</comment>
<dbReference type="Gene3D" id="3.30.2320.10">
    <property type="entry name" value="hypothetical protein PF0899 domain"/>
    <property type="match status" value="1"/>
</dbReference>
<evidence type="ECO:0000256" key="1">
    <source>
        <dbReference type="ARBA" id="ARBA00004328"/>
    </source>
</evidence>
<dbReference type="InterPro" id="IPR054612">
    <property type="entry name" value="Phage_capsid-like_C"/>
</dbReference>
<sequence>MHAASPLLLSSVAAAPRALAHAIVRADMSDPKKVIAELQVAFEEFKSEHDKSLKAKVDDVVINEKVDRINAVISDLQKACDDLALKIAAEKAGPGSIIGDLPPTSPEAVSAFKAHMRKGEVSAALTKSSDAEGGYLAPIEWDRTITSKLKRISKIREFARVVSITGAGFKKYFNDRAVGSGWVGETASRPATTTPQLGALEFTPGELYANPAISMQLLQDAAIDLEQWLSDEVEVEFARQEGIAFLSGDGINKPHGILTYVTGAANAARHPWGAIEVTNSGQAAALTGDGFIDLMYSLPSEFAADAKLYINRLSVGATRKLKDGQGNYLWQPSYVAGEPSTLNGAPIVEVPGMPGVAANNIVALYGDMAQTYLVIDRIGIFVLRDPFTNKPFVHFYTTKRVGGGVFNPEPMRALKVAA</sequence>
<evidence type="ECO:0000313" key="4">
    <source>
        <dbReference type="Proteomes" id="UP000825701"/>
    </source>
</evidence>
<dbReference type="KEGG" id="cmet:K6K41_22960"/>
<dbReference type="InterPro" id="IPR024455">
    <property type="entry name" value="Phage_capsid"/>
</dbReference>
<organism evidence="3 4">
    <name type="scientific">Chenggangzhangella methanolivorans</name>
    <dbReference type="NCBI Taxonomy" id="1437009"/>
    <lineage>
        <taxon>Bacteria</taxon>
        <taxon>Pseudomonadati</taxon>
        <taxon>Pseudomonadota</taxon>
        <taxon>Alphaproteobacteria</taxon>
        <taxon>Hyphomicrobiales</taxon>
        <taxon>Methylopilaceae</taxon>
        <taxon>Chenggangzhangella</taxon>
    </lineage>
</organism>
<dbReference type="Pfam" id="PF05065">
    <property type="entry name" value="Phage_capsid"/>
    <property type="match status" value="1"/>
</dbReference>
<evidence type="ECO:0000313" key="3">
    <source>
        <dbReference type="EMBL" id="QZO02498.1"/>
    </source>
</evidence>
<name>A0A9E6RCU4_9HYPH</name>
<dbReference type="NCBIfam" id="TIGR01554">
    <property type="entry name" value="major_cap_HK97"/>
    <property type="match status" value="1"/>
</dbReference>
<feature type="domain" description="Phage capsid-like C-terminal" evidence="2">
    <location>
        <begin position="133"/>
        <end position="415"/>
    </location>
</feature>
<protein>
    <submittedName>
        <fullName evidence="3">Phage major capsid protein</fullName>
    </submittedName>
</protein>
<dbReference type="SUPFAM" id="SSF56563">
    <property type="entry name" value="Major capsid protein gp5"/>
    <property type="match status" value="1"/>
</dbReference>
<keyword evidence="4" id="KW-1185">Reference proteome</keyword>
<proteinExistence type="predicted"/>
<dbReference type="EMBL" id="CP081869">
    <property type="protein sequence ID" value="QZO02498.1"/>
    <property type="molecule type" value="Genomic_DNA"/>
</dbReference>
<dbReference type="AlphaFoldDB" id="A0A9E6RCU4"/>
<accession>A0A9E6RCU4</accession>
<dbReference type="Proteomes" id="UP000825701">
    <property type="component" value="Chromosome"/>
</dbReference>